<dbReference type="GO" id="GO:0030286">
    <property type="term" value="C:dynein complex"/>
    <property type="evidence" value="ECO:0007669"/>
    <property type="project" value="InterPro"/>
</dbReference>
<dbReference type="SUPFAM" id="SSF57850">
    <property type="entry name" value="RING/U-box"/>
    <property type="match status" value="3"/>
</dbReference>
<dbReference type="CDD" id="cd16620">
    <property type="entry name" value="vRING-HC-C4C4_RBBP6"/>
    <property type="match status" value="1"/>
</dbReference>
<dbReference type="GO" id="GO:0007017">
    <property type="term" value="P:microtubule-based process"/>
    <property type="evidence" value="ECO:0007669"/>
    <property type="project" value="InterPro"/>
</dbReference>
<dbReference type="Gene3D" id="3.30.40.10">
    <property type="entry name" value="Zinc/RING finger domain, C3HC4 (zinc finger)"/>
    <property type="match status" value="6"/>
</dbReference>
<dbReference type="EMBL" id="OC919554">
    <property type="protein sequence ID" value="CAD7651529.1"/>
    <property type="molecule type" value="Genomic_DNA"/>
</dbReference>
<dbReference type="Gene3D" id="3.30.740.10">
    <property type="entry name" value="Protein Inhibitor Of Neuronal Nitric Oxide Synthase"/>
    <property type="match status" value="1"/>
</dbReference>
<dbReference type="Pfam" id="PF13639">
    <property type="entry name" value="zf-RING_2"/>
    <property type="match status" value="3"/>
</dbReference>
<proteinExistence type="predicted"/>
<dbReference type="GO" id="GO:0008270">
    <property type="term" value="F:zinc ion binding"/>
    <property type="evidence" value="ECO:0007669"/>
    <property type="project" value="UniProtKB-KW"/>
</dbReference>
<reference evidence="5" key="1">
    <citation type="submission" date="2020-11" db="EMBL/GenBank/DDBJ databases">
        <authorList>
            <person name="Tran Van P."/>
        </authorList>
    </citation>
    <scope>NUCLEOTIDE SEQUENCE</scope>
</reference>
<dbReference type="GO" id="GO:0016567">
    <property type="term" value="P:protein ubiquitination"/>
    <property type="evidence" value="ECO:0007669"/>
    <property type="project" value="InterPro"/>
</dbReference>
<keyword evidence="6" id="KW-1185">Reference proteome</keyword>
<feature type="domain" description="RING-type" evidence="4">
    <location>
        <begin position="476"/>
        <end position="515"/>
    </location>
</feature>
<dbReference type="InterPro" id="IPR003613">
    <property type="entry name" value="Ubox_domain"/>
</dbReference>
<gene>
    <name evidence="5" type="ORF">ONB1V03_LOCUS8345</name>
</gene>
<keyword evidence="2" id="KW-0862">Zinc</keyword>
<dbReference type="SUPFAM" id="SSF49599">
    <property type="entry name" value="TRAF domain-like"/>
    <property type="match status" value="1"/>
</dbReference>
<organism evidence="5">
    <name type="scientific">Oppiella nova</name>
    <dbReference type="NCBI Taxonomy" id="334625"/>
    <lineage>
        <taxon>Eukaryota</taxon>
        <taxon>Metazoa</taxon>
        <taxon>Ecdysozoa</taxon>
        <taxon>Arthropoda</taxon>
        <taxon>Chelicerata</taxon>
        <taxon>Arachnida</taxon>
        <taxon>Acari</taxon>
        <taxon>Acariformes</taxon>
        <taxon>Sarcoptiformes</taxon>
        <taxon>Oribatida</taxon>
        <taxon>Brachypylina</taxon>
        <taxon>Oppioidea</taxon>
        <taxon>Oppiidae</taxon>
        <taxon>Oppiella</taxon>
    </lineage>
</organism>
<dbReference type="GO" id="GO:0004842">
    <property type="term" value="F:ubiquitin-protein transferase activity"/>
    <property type="evidence" value="ECO:0007669"/>
    <property type="project" value="InterPro"/>
</dbReference>
<dbReference type="InterPro" id="IPR001841">
    <property type="entry name" value="Znf_RING"/>
</dbReference>
<dbReference type="SUPFAM" id="SSF54648">
    <property type="entry name" value="DLC"/>
    <property type="match status" value="2"/>
</dbReference>
<evidence type="ECO:0000313" key="5">
    <source>
        <dbReference type="EMBL" id="CAD7651529.1"/>
    </source>
</evidence>
<dbReference type="PANTHER" id="PTHR10131">
    <property type="entry name" value="TNF RECEPTOR ASSOCIATED FACTOR"/>
    <property type="match status" value="1"/>
</dbReference>
<feature type="non-terminal residue" evidence="5">
    <location>
        <position position="1"/>
    </location>
</feature>
<keyword evidence="1 3" id="KW-0863">Zinc-finger</keyword>
<dbReference type="SMART" id="SM00504">
    <property type="entry name" value="Ubox"/>
    <property type="match status" value="3"/>
</dbReference>
<name>A0A7R9QP71_9ACAR</name>
<evidence type="ECO:0000256" key="3">
    <source>
        <dbReference type="PROSITE-ProRule" id="PRU00175"/>
    </source>
</evidence>
<evidence type="ECO:0000256" key="1">
    <source>
        <dbReference type="ARBA" id="ARBA00022771"/>
    </source>
</evidence>
<dbReference type="Proteomes" id="UP000728032">
    <property type="component" value="Unassembled WGS sequence"/>
</dbReference>
<protein>
    <recommendedName>
        <fullName evidence="4">RING-type domain-containing protein</fullName>
    </recommendedName>
</protein>
<evidence type="ECO:0000313" key="6">
    <source>
        <dbReference type="Proteomes" id="UP000728032"/>
    </source>
</evidence>
<feature type="domain" description="RING-type" evidence="4">
    <location>
        <begin position="16"/>
        <end position="55"/>
    </location>
</feature>
<dbReference type="InterPro" id="IPR037177">
    <property type="entry name" value="DLC_sf"/>
</dbReference>
<dbReference type="PROSITE" id="PS50089">
    <property type="entry name" value="ZF_RING_2"/>
    <property type="match status" value="3"/>
</dbReference>
<evidence type="ECO:0000256" key="2">
    <source>
        <dbReference type="ARBA" id="ARBA00022833"/>
    </source>
</evidence>
<evidence type="ECO:0000259" key="4">
    <source>
        <dbReference type="PROSITE" id="PS50089"/>
    </source>
</evidence>
<accession>A0A7R9QP71</accession>
<dbReference type="EMBL" id="CAJPVJ010004729">
    <property type="protein sequence ID" value="CAG2168861.1"/>
    <property type="molecule type" value="Genomic_DNA"/>
</dbReference>
<sequence>DRFVGLSPAHIQELSCSICLNIFRDPVVTPCCHQTFCRDCLIEWLKGNTVCPYDRKTLNANELYKPRRVFEDKLSKLEIKCQFSNNGCPSVVPLDQLPQHVNSCPYGAPICESGYESDRFVGLSAAAIQELSCSICLNIFRDPVVSQCCRQTFCRDCITDWLKGNTVCPYDRKTLTVNELHKPSRVFEAMFGKLEIKCEFSDKGCQSVVPLDQLSQHVDSCPYHTSKVLALLALNRTANNEIKTVNQKLEFYMPRVSYAVNIPQPRTSGPVSIESILTTARSERFNAVIVGCDMKDDFRHKVLVIVAEELMNDIQLGKVCKNIVHKLDQKFGVYWNCICDYKEGVARSERFNVVIVGCDIKDDFRHKVLVIVAEELMNDIQLGKTSFESVLSVARRERFNGVVIGSDMKDDMVVNVMTIISRELMAENSFPDICKNICHKLDQKFGKYWNCMSNYRECCTDRFVRLSPTDIQELSCSICLNIFRDPVVAQCCRQTFCRDCITDWFQENTACPYDRKTLTMSELYKPPRVFEAILGKLKIKCQFSDNGCPSVVPLDQLSQHVDSCPYDASKCVTRTQPDG</sequence>
<dbReference type="PANTHER" id="PTHR10131:SF94">
    <property type="entry name" value="TNF RECEPTOR-ASSOCIATED FACTOR 4"/>
    <property type="match status" value="1"/>
</dbReference>
<dbReference type="AlphaFoldDB" id="A0A7R9QP71"/>
<dbReference type="OrthoDB" id="6506853at2759"/>
<dbReference type="InterPro" id="IPR013083">
    <property type="entry name" value="Znf_RING/FYVE/PHD"/>
</dbReference>
<feature type="domain" description="RING-type" evidence="4">
    <location>
        <begin position="133"/>
        <end position="172"/>
    </location>
</feature>
<keyword evidence="1 3" id="KW-0479">Metal-binding</keyword>
<dbReference type="SMART" id="SM00184">
    <property type="entry name" value="RING"/>
    <property type="match status" value="3"/>
</dbReference>